<dbReference type="PANTHER" id="PTHR12534:SF0">
    <property type="entry name" value="SMALL RIBOSOMAL SUBUNIT PROTEIN US2M"/>
    <property type="match status" value="1"/>
</dbReference>
<evidence type="ECO:0000313" key="10">
    <source>
        <dbReference type="Proteomes" id="UP000077271"/>
    </source>
</evidence>
<dbReference type="InterPro" id="IPR018130">
    <property type="entry name" value="Ribosomal_uS2_CS"/>
</dbReference>
<dbReference type="Gene3D" id="1.10.287.610">
    <property type="entry name" value="Helix hairpin bin"/>
    <property type="match status" value="1"/>
</dbReference>
<dbReference type="InterPro" id="IPR005706">
    <property type="entry name" value="Ribosomal_uS2_bac/mit/plastid"/>
</dbReference>
<comment type="caution">
    <text evidence="7">The sequence shown here is derived from an EMBL/GenBank/DDBJ whole genome shotgun (WGS) entry which is preliminary data.</text>
</comment>
<dbReference type="PRINTS" id="PR00395">
    <property type="entry name" value="RIBOSOMALS2"/>
</dbReference>
<evidence type="ECO:0000256" key="2">
    <source>
        <dbReference type="ARBA" id="ARBA00022980"/>
    </source>
</evidence>
<accession>A0A177KK95</accession>
<evidence type="ECO:0000256" key="4">
    <source>
        <dbReference type="ARBA" id="ARBA00035256"/>
    </source>
</evidence>
<dbReference type="GO" id="GO:0006412">
    <property type="term" value="P:translation"/>
    <property type="evidence" value="ECO:0007669"/>
    <property type="project" value="UniProtKB-UniRule"/>
</dbReference>
<dbReference type="GO" id="GO:0003735">
    <property type="term" value="F:structural constituent of ribosome"/>
    <property type="evidence" value="ECO:0007669"/>
    <property type="project" value="InterPro"/>
</dbReference>
<dbReference type="STRING" id="29332.AWH48_10960"/>
<sequence>MSVISMKQLLEAGVHFGHQTRRWNPKMKKYIFQERNGIYIIDLQKTVRKVEEAYKFVREVADDGGKVLFVGTKKQAQDSVKEEAERSGMYYVNQRWLGGTLTNFSTIQKRVQRLKNIEKMQEDGTFDVLPKKEVVKLKKEHERLQKFLGGIRDMKGLPDALFIIDPRKERIAVAEARKLHIPIVGIVDTNCDPDEIDYVIPANDDAIRAVKLLTGKMADAVLEAKQGEEIVEAVAVEEAQQAETAEAAAE</sequence>
<dbReference type="AlphaFoldDB" id="A0A177KK95"/>
<protein>
    <recommendedName>
        <fullName evidence="4 5">Small ribosomal subunit protein uS2</fullName>
    </recommendedName>
</protein>
<dbReference type="Proteomes" id="UP000077271">
    <property type="component" value="Unassembled WGS sequence"/>
</dbReference>
<dbReference type="FunFam" id="1.10.287.610:FF:000001">
    <property type="entry name" value="30S ribosomal protein S2"/>
    <property type="match status" value="1"/>
</dbReference>
<evidence type="ECO:0000313" key="7">
    <source>
        <dbReference type="EMBL" id="OAH53789.1"/>
    </source>
</evidence>
<dbReference type="CDD" id="cd01425">
    <property type="entry name" value="RPS2"/>
    <property type="match status" value="1"/>
</dbReference>
<dbReference type="EMBL" id="LQWZ01000035">
    <property type="protein sequence ID" value="OAH53789.1"/>
    <property type="molecule type" value="Genomic_DNA"/>
</dbReference>
<evidence type="ECO:0000256" key="3">
    <source>
        <dbReference type="ARBA" id="ARBA00023274"/>
    </source>
</evidence>
<dbReference type="GO" id="GO:0022627">
    <property type="term" value="C:cytosolic small ribosomal subunit"/>
    <property type="evidence" value="ECO:0007669"/>
    <property type="project" value="TreeGrafter"/>
</dbReference>
<dbReference type="HAMAP" id="MF_00291_B">
    <property type="entry name" value="Ribosomal_uS2_B"/>
    <property type="match status" value="1"/>
</dbReference>
<dbReference type="PANTHER" id="PTHR12534">
    <property type="entry name" value="30S RIBOSOMAL PROTEIN S2 PROKARYOTIC AND ORGANELLAR"/>
    <property type="match status" value="1"/>
</dbReference>
<evidence type="ECO:0000256" key="1">
    <source>
        <dbReference type="ARBA" id="ARBA00006242"/>
    </source>
</evidence>
<dbReference type="SUPFAM" id="SSF52313">
    <property type="entry name" value="Ribosomal protein S2"/>
    <property type="match status" value="1"/>
</dbReference>
<dbReference type="PROSITE" id="PS00963">
    <property type="entry name" value="RIBOSOMAL_S2_2"/>
    <property type="match status" value="1"/>
</dbReference>
<dbReference type="InterPro" id="IPR023591">
    <property type="entry name" value="Ribosomal_uS2_flav_dom_sf"/>
</dbReference>
<name>A0A177KK95_9BACI</name>
<comment type="similarity">
    <text evidence="1 5 6">Belongs to the universal ribosomal protein uS2 family.</text>
</comment>
<dbReference type="OrthoDB" id="9808036at2"/>
<keyword evidence="9" id="KW-1185">Reference proteome</keyword>
<gene>
    <name evidence="5" type="primary">rpsB</name>
    <name evidence="7" type="ORF">AWH48_10960</name>
    <name evidence="8" type="ORF">AWH49_00920</name>
</gene>
<dbReference type="PROSITE" id="PS00962">
    <property type="entry name" value="RIBOSOMAL_S2_1"/>
    <property type="match status" value="1"/>
</dbReference>
<dbReference type="NCBIfam" id="TIGR01011">
    <property type="entry name" value="rpsB_bact"/>
    <property type="match status" value="1"/>
</dbReference>
<evidence type="ECO:0000313" key="8">
    <source>
        <dbReference type="EMBL" id="OAH62063.1"/>
    </source>
</evidence>
<proteinExistence type="inferred from homology"/>
<dbReference type="Pfam" id="PF00318">
    <property type="entry name" value="Ribosomal_S2"/>
    <property type="match status" value="1"/>
</dbReference>
<organism evidence="7 10">
    <name type="scientific">Domibacillus aminovorans</name>
    <dbReference type="NCBI Taxonomy" id="29332"/>
    <lineage>
        <taxon>Bacteria</taxon>
        <taxon>Bacillati</taxon>
        <taxon>Bacillota</taxon>
        <taxon>Bacilli</taxon>
        <taxon>Bacillales</taxon>
        <taxon>Bacillaceae</taxon>
        <taxon>Domibacillus</taxon>
    </lineage>
</organism>
<keyword evidence="3 5" id="KW-0687">Ribonucleoprotein</keyword>
<keyword evidence="2 5" id="KW-0689">Ribosomal protein</keyword>
<dbReference type="Gene3D" id="3.40.50.10490">
    <property type="entry name" value="Glucose-6-phosphate isomerase like protein, domain 1"/>
    <property type="match status" value="1"/>
</dbReference>
<evidence type="ECO:0000313" key="9">
    <source>
        <dbReference type="Proteomes" id="UP000076935"/>
    </source>
</evidence>
<evidence type="ECO:0000256" key="5">
    <source>
        <dbReference type="HAMAP-Rule" id="MF_00291"/>
    </source>
</evidence>
<dbReference type="RefSeq" id="WP_018392375.1">
    <property type="nucleotide sequence ID" value="NZ_JBCNAN010000043.1"/>
</dbReference>
<dbReference type="Proteomes" id="UP000076935">
    <property type="component" value="Unassembled WGS sequence"/>
</dbReference>
<reference evidence="9 10" key="1">
    <citation type="submission" date="2016-01" db="EMBL/GenBank/DDBJ databases">
        <title>Investigation of taxonomic status of Bacillus aminovorans.</title>
        <authorList>
            <person name="Verma A."/>
            <person name="Pal Y."/>
            <person name="Krishnamurthi S."/>
        </authorList>
    </citation>
    <scope>NUCLEOTIDE SEQUENCE [LARGE SCALE GENOMIC DNA]</scope>
    <source>
        <strain evidence="8 9">DSM 1314</strain>
        <strain evidence="7 10">DSM 4337</strain>
    </source>
</reference>
<dbReference type="InterPro" id="IPR001865">
    <property type="entry name" value="Ribosomal_uS2"/>
</dbReference>
<dbReference type="EMBL" id="LQWY01000012">
    <property type="protein sequence ID" value="OAH62063.1"/>
    <property type="molecule type" value="Genomic_DNA"/>
</dbReference>
<evidence type="ECO:0000256" key="6">
    <source>
        <dbReference type="RuleBase" id="RU003631"/>
    </source>
</evidence>